<dbReference type="PANTHER" id="PTHR11804:SF84">
    <property type="entry name" value="SACCHAROLYSIN"/>
    <property type="match status" value="1"/>
</dbReference>
<dbReference type="VEuPathDB" id="MicrosporidiaDB:DI09_42p80"/>
<evidence type="ECO:0000256" key="4">
    <source>
        <dbReference type="ARBA" id="ARBA00022801"/>
    </source>
</evidence>
<keyword evidence="4 7" id="KW-0378">Hydrolase</keyword>
<protein>
    <submittedName>
        <fullName evidence="9">Thop1-like protein</fullName>
    </submittedName>
</protein>
<dbReference type="Pfam" id="PF01432">
    <property type="entry name" value="Peptidase_M3"/>
    <property type="match status" value="1"/>
</dbReference>
<keyword evidence="3 7" id="KW-0479">Metal-binding</keyword>
<reference evidence="9 10" key="1">
    <citation type="submission" date="2014-04" db="EMBL/GenBank/DDBJ databases">
        <title>A new species of microsporidia sheds light on the evolution of extreme parasitism.</title>
        <authorList>
            <person name="Haag K.L."/>
            <person name="James T.Y."/>
            <person name="Larsson R."/>
            <person name="Schaer T.M."/>
            <person name="Refardt D."/>
            <person name="Pombert J.-F."/>
            <person name="Ebert D."/>
        </authorList>
    </citation>
    <scope>NUCLEOTIDE SEQUENCE [LARGE SCALE GENOMIC DNA]</scope>
    <source>
        <strain evidence="9 10">UGP3</strain>
        <tissue evidence="9">Spores</tissue>
    </source>
</reference>
<dbReference type="EMBL" id="JMKJ01000366">
    <property type="protein sequence ID" value="KGG51165.1"/>
    <property type="molecule type" value="Genomic_DNA"/>
</dbReference>
<evidence type="ECO:0000256" key="7">
    <source>
        <dbReference type="RuleBase" id="RU003435"/>
    </source>
</evidence>
<evidence type="ECO:0000256" key="1">
    <source>
        <dbReference type="ARBA" id="ARBA00006040"/>
    </source>
</evidence>
<dbReference type="InterPro" id="IPR024077">
    <property type="entry name" value="Neurolysin/TOP_dom2"/>
</dbReference>
<dbReference type="GO" id="GO:0046872">
    <property type="term" value="F:metal ion binding"/>
    <property type="evidence" value="ECO:0007669"/>
    <property type="project" value="UniProtKB-UniRule"/>
</dbReference>
<dbReference type="InterPro" id="IPR001567">
    <property type="entry name" value="Pept_M3A_M3B_dom"/>
</dbReference>
<evidence type="ECO:0000256" key="6">
    <source>
        <dbReference type="ARBA" id="ARBA00023049"/>
    </source>
</evidence>
<evidence type="ECO:0000256" key="2">
    <source>
        <dbReference type="ARBA" id="ARBA00022670"/>
    </source>
</evidence>
<accession>A0A098VQ98</accession>
<dbReference type="GO" id="GO:0006518">
    <property type="term" value="P:peptide metabolic process"/>
    <property type="evidence" value="ECO:0007669"/>
    <property type="project" value="TreeGrafter"/>
</dbReference>
<proteinExistence type="inferred from homology"/>
<comment type="cofactor">
    <cofactor evidence="7">
        <name>Zn(2+)</name>
        <dbReference type="ChEBI" id="CHEBI:29105"/>
    </cofactor>
    <text evidence="7">Binds 1 zinc ion.</text>
</comment>
<sequence length="282" mass="32706">MREDLYAAIKAIPDVELCNATDKRLVSHMLRRFRRSGLDLSEKSDRDLLKEWKKRIAAMSIEFSATIGEDTTSLTFTRAQLDGLSDNQLSAFEKHGELFVVTMKYPDYNAVLKYCKVEDTRKAMNLAYSSRCIENGERIVETLKLRHKCATLLKYPDHASFQLEEKMAKSPAEVMSFLEKISKRLTPLIEQERLLLLKEKEAEKGPSPDLTLEAHDFAYYNRIQAEKIGINEEEISKHFPLTKVLLKMLEIYERVLCFRFKEIPADHLSWHPDVRLYQVGVS</sequence>
<evidence type="ECO:0000313" key="9">
    <source>
        <dbReference type="EMBL" id="KGG51165.1"/>
    </source>
</evidence>
<evidence type="ECO:0000313" key="10">
    <source>
        <dbReference type="Proteomes" id="UP000029725"/>
    </source>
</evidence>
<evidence type="ECO:0000256" key="3">
    <source>
        <dbReference type="ARBA" id="ARBA00022723"/>
    </source>
</evidence>
<dbReference type="HOGENOM" id="CLU_987256_0_0_1"/>
<dbReference type="OrthoDB" id="534666at2759"/>
<gene>
    <name evidence="9" type="ORF">DI09_42p80</name>
</gene>
<comment type="similarity">
    <text evidence="1 7">Belongs to the peptidase M3 family.</text>
</comment>
<dbReference type="Proteomes" id="UP000029725">
    <property type="component" value="Unassembled WGS sequence"/>
</dbReference>
<dbReference type="AlphaFoldDB" id="A0A098VQ98"/>
<feature type="domain" description="Peptidase M3A/M3B catalytic" evidence="8">
    <location>
        <begin position="111"/>
        <end position="279"/>
    </location>
</feature>
<dbReference type="GO" id="GO:0004222">
    <property type="term" value="F:metalloendopeptidase activity"/>
    <property type="evidence" value="ECO:0007669"/>
    <property type="project" value="InterPro"/>
</dbReference>
<dbReference type="SUPFAM" id="SSF55486">
    <property type="entry name" value="Metalloproteases ('zincins'), catalytic domain"/>
    <property type="match status" value="1"/>
</dbReference>
<dbReference type="GeneID" id="25259954"/>
<keyword evidence="10" id="KW-1185">Reference proteome</keyword>
<keyword evidence="5 7" id="KW-0862">Zinc</keyword>
<keyword evidence="2 7" id="KW-0645">Protease</keyword>
<comment type="caution">
    <text evidence="9">The sequence shown here is derived from an EMBL/GenBank/DDBJ whole genome shotgun (WGS) entry which is preliminary data.</text>
</comment>
<dbReference type="GO" id="GO:0006508">
    <property type="term" value="P:proteolysis"/>
    <property type="evidence" value="ECO:0007669"/>
    <property type="project" value="UniProtKB-KW"/>
</dbReference>
<organism evidence="9 10">
    <name type="scientific">Mitosporidium daphniae</name>
    <dbReference type="NCBI Taxonomy" id="1485682"/>
    <lineage>
        <taxon>Eukaryota</taxon>
        <taxon>Fungi</taxon>
        <taxon>Fungi incertae sedis</taxon>
        <taxon>Microsporidia</taxon>
        <taxon>Mitosporidium</taxon>
    </lineage>
</organism>
<dbReference type="InterPro" id="IPR045090">
    <property type="entry name" value="Pept_M3A_M3B"/>
</dbReference>
<evidence type="ECO:0000259" key="8">
    <source>
        <dbReference type="Pfam" id="PF01432"/>
    </source>
</evidence>
<keyword evidence="6 7" id="KW-0482">Metalloprotease</keyword>
<dbReference type="PANTHER" id="PTHR11804">
    <property type="entry name" value="PROTEASE M3 THIMET OLIGOPEPTIDASE-RELATED"/>
    <property type="match status" value="1"/>
</dbReference>
<dbReference type="RefSeq" id="XP_013237617.1">
    <property type="nucleotide sequence ID" value="XM_013382163.1"/>
</dbReference>
<evidence type="ECO:0000256" key="5">
    <source>
        <dbReference type="ARBA" id="ARBA00022833"/>
    </source>
</evidence>
<name>A0A098VQ98_9MICR</name>
<dbReference type="Gene3D" id="1.10.1370.10">
    <property type="entry name" value="Neurolysin, domain 3"/>
    <property type="match status" value="1"/>
</dbReference>